<gene>
    <name evidence="1" type="ORF">NCTC13532_01168</name>
</gene>
<dbReference type="AlphaFoldDB" id="A0A381FF52"/>
<sequence length="86" mass="10242">MFNFNSYLKLRYWLRERIILWGFGLFEGWSVGALESDWALERFSVRGFEGWRVVWEGSDRARGKVYKTLPFIYDILLIFTGRSHGA</sequence>
<evidence type="ECO:0000313" key="2">
    <source>
        <dbReference type="Proteomes" id="UP000254282"/>
    </source>
</evidence>
<dbReference type="Proteomes" id="UP000254282">
    <property type="component" value="Unassembled WGS sequence"/>
</dbReference>
<evidence type="ECO:0000313" key="1">
    <source>
        <dbReference type="EMBL" id="SUX45170.1"/>
    </source>
</evidence>
<protein>
    <submittedName>
        <fullName evidence="1">Uncharacterized protein</fullName>
    </submittedName>
</protein>
<organism evidence="1 2">
    <name type="scientific">Chryseobacterium indoltheticum</name>
    <dbReference type="NCBI Taxonomy" id="254"/>
    <lineage>
        <taxon>Bacteria</taxon>
        <taxon>Pseudomonadati</taxon>
        <taxon>Bacteroidota</taxon>
        <taxon>Flavobacteriia</taxon>
        <taxon>Flavobacteriales</taxon>
        <taxon>Weeksellaceae</taxon>
        <taxon>Chryseobacterium group</taxon>
        <taxon>Chryseobacterium</taxon>
    </lineage>
</organism>
<dbReference type="EMBL" id="UFVR01000004">
    <property type="protein sequence ID" value="SUX45170.1"/>
    <property type="molecule type" value="Genomic_DNA"/>
</dbReference>
<name>A0A381FF52_9FLAO</name>
<reference evidence="1 2" key="1">
    <citation type="submission" date="2018-06" db="EMBL/GenBank/DDBJ databases">
        <authorList>
            <consortium name="Pathogen Informatics"/>
            <person name="Doyle S."/>
        </authorList>
    </citation>
    <scope>NUCLEOTIDE SEQUENCE [LARGE SCALE GENOMIC DNA]</scope>
    <source>
        <strain evidence="1 2">NCTC13532</strain>
    </source>
</reference>
<accession>A0A381FF52</accession>
<proteinExistence type="predicted"/>